<sequence>VTITVNNRDYQMPARPVVAICVDGSEPAYIEEAVAAGVMPWTERIVGSAGTDLRVNCVIPSFTNPNNLSIVTGASPAVHGICGNYFYDRVSEREVMMNAPELLRAPTLFEAFQKSGLRVGIVTAK</sequence>
<dbReference type="InterPro" id="IPR017850">
    <property type="entry name" value="Alkaline_phosphatase_core_sf"/>
</dbReference>
<dbReference type="SUPFAM" id="SSF53649">
    <property type="entry name" value="Alkaline phosphatase-like"/>
    <property type="match status" value="1"/>
</dbReference>
<evidence type="ECO:0008006" key="2">
    <source>
        <dbReference type="Google" id="ProtNLM"/>
    </source>
</evidence>
<gene>
    <name evidence="1" type="ORF">METZ01_LOCUS340705</name>
</gene>
<dbReference type="Gene3D" id="3.40.720.10">
    <property type="entry name" value="Alkaline Phosphatase, subunit A"/>
    <property type="match status" value="1"/>
</dbReference>
<reference evidence="1" key="1">
    <citation type="submission" date="2018-05" db="EMBL/GenBank/DDBJ databases">
        <authorList>
            <person name="Lanie J.A."/>
            <person name="Ng W.-L."/>
            <person name="Kazmierczak K.M."/>
            <person name="Andrzejewski T.M."/>
            <person name="Davidsen T.M."/>
            <person name="Wayne K.J."/>
            <person name="Tettelin H."/>
            <person name="Glass J.I."/>
            <person name="Rusch D."/>
            <person name="Podicherti R."/>
            <person name="Tsui H.-C.T."/>
            <person name="Winkler M.E."/>
        </authorList>
    </citation>
    <scope>NUCLEOTIDE SEQUENCE</scope>
</reference>
<dbReference type="PANTHER" id="PTHR10151">
    <property type="entry name" value="ECTONUCLEOTIDE PYROPHOSPHATASE/PHOSPHODIESTERASE"/>
    <property type="match status" value="1"/>
</dbReference>
<dbReference type="Pfam" id="PF01663">
    <property type="entry name" value="Phosphodiest"/>
    <property type="match status" value="1"/>
</dbReference>
<feature type="non-terminal residue" evidence="1">
    <location>
        <position position="1"/>
    </location>
</feature>
<dbReference type="EMBL" id="UINC01116250">
    <property type="protein sequence ID" value="SVC87851.1"/>
    <property type="molecule type" value="Genomic_DNA"/>
</dbReference>
<dbReference type="PANTHER" id="PTHR10151:SF120">
    <property type="entry name" value="BIS(5'-ADENOSYL)-TRIPHOSPHATASE"/>
    <property type="match status" value="1"/>
</dbReference>
<dbReference type="AlphaFoldDB" id="A0A382QU43"/>
<name>A0A382QU43_9ZZZZ</name>
<dbReference type="GO" id="GO:0016787">
    <property type="term" value="F:hydrolase activity"/>
    <property type="evidence" value="ECO:0007669"/>
    <property type="project" value="UniProtKB-ARBA"/>
</dbReference>
<feature type="non-terminal residue" evidence="1">
    <location>
        <position position="125"/>
    </location>
</feature>
<organism evidence="1">
    <name type="scientific">marine metagenome</name>
    <dbReference type="NCBI Taxonomy" id="408172"/>
    <lineage>
        <taxon>unclassified sequences</taxon>
        <taxon>metagenomes</taxon>
        <taxon>ecological metagenomes</taxon>
    </lineage>
</organism>
<dbReference type="InterPro" id="IPR002591">
    <property type="entry name" value="Phosphodiest/P_Trfase"/>
</dbReference>
<protein>
    <recommendedName>
        <fullName evidence="2">Phosphonoacetate hydrolase</fullName>
    </recommendedName>
</protein>
<accession>A0A382QU43</accession>
<evidence type="ECO:0000313" key="1">
    <source>
        <dbReference type="EMBL" id="SVC87851.1"/>
    </source>
</evidence>
<proteinExistence type="predicted"/>